<dbReference type="GeneID" id="54763165"/>
<evidence type="ECO:0000313" key="1">
    <source>
        <dbReference type="EMBL" id="ABJ62775.1"/>
    </source>
</evidence>
<evidence type="ECO:0000313" key="2">
    <source>
        <dbReference type="Proteomes" id="UP000000362"/>
    </source>
</evidence>
<dbReference type="KEGG" id="lme:LEUM_1683"/>
<reference evidence="1 2" key="1">
    <citation type="journal article" date="2006" name="Proc. Natl. Acad. Sci. U.S.A.">
        <title>Comparative genomics of the lactic acid bacteria.</title>
        <authorList>
            <person name="Makarova K."/>
            <person name="Slesarev A."/>
            <person name="Wolf Y."/>
            <person name="Sorokin A."/>
            <person name="Mirkin B."/>
            <person name="Koonin E."/>
            <person name="Pavlov A."/>
            <person name="Pavlova N."/>
            <person name="Karamychev V."/>
            <person name="Polouchine N."/>
            <person name="Shakhova V."/>
            <person name="Grigoriev I."/>
            <person name="Lou Y."/>
            <person name="Rohksar D."/>
            <person name="Lucas S."/>
            <person name="Huang K."/>
            <person name="Goodstein D.M."/>
            <person name="Hawkins T."/>
            <person name="Plengvidhya V."/>
            <person name="Welker D."/>
            <person name="Hughes J."/>
            <person name="Goh Y."/>
            <person name="Benson A."/>
            <person name="Baldwin K."/>
            <person name="Lee J.H."/>
            <person name="Diaz-Muniz I."/>
            <person name="Dosti B."/>
            <person name="Smeianov V."/>
            <person name="Wechter W."/>
            <person name="Barabote R."/>
            <person name="Lorca G."/>
            <person name="Altermann E."/>
            <person name="Barrangou R."/>
            <person name="Ganesan B."/>
            <person name="Xie Y."/>
            <person name="Rawsthorne H."/>
            <person name="Tamir D."/>
            <person name="Parker C."/>
            <person name="Breidt F."/>
            <person name="Broadbent J."/>
            <person name="Hutkins R."/>
            <person name="O'Sullivan D."/>
            <person name="Steele J."/>
            <person name="Unlu G."/>
            <person name="Saier M."/>
            <person name="Klaenhammer T."/>
            <person name="Richardson P."/>
            <person name="Kozyavkin S."/>
            <person name="Weimer B."/>
            <person name="Mills D."/>
        </authorList>
    </citation>
    <scope>NUCLEOTIDE SEQUENCE [LARGE SCALE GENOMIC DNA]</scope>
    <source>
        <strain evidence="2">ATCC 8293 / DSM 20343 / BCRC 11652 / CCM 1803 / JCM 6124 / NCDO 523 / NBRC 100496 / NCIMB 8023 / NCTC 12954 / NRRL B-1118 / 37Y</strain>
    </source>
</reference>
<gene>
    <name evidence="1" type="ordered locus">LEUM_1683</name>
</gene>
<accession>Q03VJ7</accession>
<keyword evidence="2" id="KW-1185">Reference proteome</keyword>
<dbReference type="EMBL" id="CP000414">
    <property type="protein sequence ID" value="ABJ62775.1"/>
    <property type="molecule type" value="Genomic_DNA"/>
</dbReference>
<protein>
    <submittedName>
        <fullName evidence="1">Uncharacterized protein</fullName>
    </submittedName>
</protein>
<dbReference type="AlphaFoldDB" id="Q03VJ7"/>
<sequence length="48" mass="5523">MAYNAGKTKTAQLIESEDVANIKIRLKYAKHELELPDDYTVIIVPKYQ</sequence>
<proteinExistence type="predicted"/>
<organism evidence="1 2">
    <name type="scientific">Leuconostoc mesenteroides subsp. mesenteroides (strain ATCC 8293 / DSM 20343 / BCRC 11652 / CCM 1803 / JCM 6124 / NCDO 523 / NBRC 100496 / NCIMB 8023 / NCTC 12954 / NRRL B-1118 / 37Y)</name>
    <dbReference type="NCBI Taxonomy" id="203120"/>
    <lineage>
        <taxon>Bacteria</taxon>
        <taxon>Bacillati</taxon>
        <taxon>Bacillota</taxon>
        <taxon>Bacilli</taxon>
        <taxon>Lactobacillales</taxon>
        <taxon>Lactobacillaceae</taxon>
        <taxon>Leuconostoc</taxon>
    </lineage>
</organism>
<dbReference type="Proteomes" id="UP000000362">
    <property type="component" value="Chromosome"/>
</dbReference>
<dbReference type="RefSeq" id="WP_011680305.1">
    <property type="nucleotide sequence ID" value="NC_008531.1"/>
</dbReference>
<dbReference type="EnsemblBacteria" id="ABJ62775">
    <property type="protein sequence ID" value="ABJ62775"/>
    <property type="gene ID" value="LEUM_1683"/>
</dbReference>
<name>Q03VJ7_LEUMM</name>
<dbReference type="HOGENOM" id="CLU_3154448_0_0_9"/>